<accession>A0ABR8AJ71</accession>
<evidence type="ECO:0000259" key="6">
    <source>
        <dbReference type="PROSITE" id="PS51443"/>
    </source>
</evidence>
<dbReference type="EC" id="2.3.2.15" evidence="1"/>
<feature type="signal peptide" evidence="5">
    <location>
        <begin position="1"/>
        <end position="29"/>
    </location>
</feature>
<evidence type="ECO:0000256" key="1">
    <source>
        <dbReference type="ARBA" id="ARBA00012468"/>
    </source>
</evidence>
<name>A0ABR8AJ71_9CYAN</name>
<comment type="caution">
    <text evidence="7">The sequence shown here is derived from an EMBL/GenBank/DDBJ whole genome shotgun (WGS) entry which is preliminary data.</text>
</comment>
<dbReference type="Pfam" id="PF05023">
    <property type="entry name" value="Phytochelatin"/>
    <property type="match status" value="1"/>
</dbReference>
<keyword evidence="8" id="KW-1185">Reference proteome</keyword>
<dbReference type="Proteomes" id="UP000658514">
    <property type="component" value="Unassembled WGS sequence"/>
</dbReference>
<gene>
    <name evidence="7" type="ORF">H6G24_31830</name>
</gene>
<keyword evidence="2" id="KW-0104">Cadmium</keyword>
<dbReference type="InterPro" id="IPR038156">
    <property type="entry name" value="PCS_N_sf"/>
</dbReference>
<sequence length="245" mass="27540">MSEAKNMILKSFIKFLLLSICLSGSTVLAQTLTLSPNLINFNSKEGEKLLIESQAREDFFPLSSQFITQNNQAYCGVASMVMVLNSLGIPAPEVPQYKPYRVFTQENFFSNEKTKEVISAEDVARKGITLEQLGGLLESYGVKVRVYHGADISLDNFRKLAAENLQQPGNFIIVNYLRKTIGQERGGHISPVAAYNQQTDRFLILDVSRYKYPPVWVKAEELWKAMATHDITSGKTRGFVFVSKQ</sequence>
<protein>
    <recommendedName>
        <fullName evidence="1">glutathione gamma-glutamylcysteinyltransferase</fullName>
        <ecNumber evidence="1">2.3.2.15</ecNumber>
    </recommendedName>
</protein>
<feature type="domain" description="Peptidase C83" evidence="6">
    <location>
        <begin position="22"/>
        <end position="245"/>
    </location>
</feature>
<keyword evidence="4" id="KW-0479">Metal-binding</keyword>
<proteinExistence type="predicted"/>
<feature type="chain" id="PRO_5046855587" description="glutathione gamma-glutamylcysteinyltransferase" evidence="5">
    <location>
        <begin position="30"/>
        <end position="245"/>
    </location>
</feature>
<evidence type="ECO:0000313" key="7">
    <source>
        <dbReference type="EMBL" id="MBD2200008.1"/>
    </source>
</evidence>
<evidence type="ECO:0000256" key="2">
    <source>
        <dbReference type="ARBA" id="ARBA00022539"/>
    </source>
</evidence>
<dbReference type="InterPro" id="IPR007719">
    <property type="entry name" value="PCS_N"/>
</dbReference>
<dbReference type="PROSITE" id="PS51443">
    <property type="entry name" value="PCS"/>
    <property type="match status" value="1"/>
</dbReference>
<keyword evidence="5" id="KW-0732">Signal</keyword>
<evidence type="ECO:0000256" key="4">
    <source>
        <dbReference type="ARBA" id="ARBA00022723"/>
    </source>
</evidence>
<dbReference type="SUPFAM" id="SSF54001">
    <property type="entry name" value="Cysteine proteinases"/>
    <property type="match status" value="1"/>
</dbReference>
<organism evidence="7 8">
    <name type="scientific">Calothrix parietina FACHB-288</name>
    <dbReference type="NCBI Taxonomy" id="2692896"/>
    <lineage>
        <taxon>Bacteria</taxon>
        <taxon>Bacillati</taxon>
        <taxon>Cyanobacteriota</taxon>
        <taxon>Cyanophyceae</taxon>
        <taxon>Nostocales</taxon>
        <taxon>Calotrichaceae</taxon>
        <taxon>Calothrix</taxon>
    </lineage>
</organism>
<dbReference type="InterPro" id="IPR040409">
    <property type="entry name" value="PCS-like"/>
</dbReference>
<evidence type="ECO:0000313" key="8">
    <source>
        <dbReference type="Proteomes" id="UP000658514"/>
    </source>
</evidence>
<dbReference type="PANTHER" id="PTHR33447:SF20">
    <property type="entry name" value="GLUTATHIONE GAMMA-GLUTAMYLCYSTEINYLTRANSFERASE"/>
    <property type="match status" value="1"/>
</dbReference>
<dbReference type="EMBL" id="JACJQH010000073">
    <property type="protein sequence ID" value="MBD2200008.1"/>
    <property type="molecule type" value="Genomic_DNA"/>
</dbReference>
<dbReference type="InterPro" id="IPR038765">
    <property type="entry name" value="Papain-like_cys_pep_sf"/>
</dbReference>
<dbReference type="Gene3D" id="3.90.70.30">
    <property type="entry name" value="Phytochelatin synthase, N-terminal domain"/>
    <property type="match status" value="1"/>
</dbReference>
<keyword evidence="3" id="KW-0808">Transferase</keyword>
<evidence type="ECO:0000256" key="3">
    <source>
        <dbReference type="ARBA" id="ARBA00022679"/>
    </source>
</evidence>
<dbReference type="PANTHER" id="PTHR33447">
    <property type="entry name" value="GLUTATHIONE GAMMA-GLUTAMYLCYSTEINYLTRANSFERASE"/>
    <property type="match status" value="1"/>
</dbReference>
<reference evidence="7 8" key="1">
    <citation type="journal article" date="2020" name="ISME J.">
        <title>Comparative genomics reveals insights into cyanobacterial evolution and habitat adaptation.</title>
        <authorList>
            <person name="Chen M.Y."/>
            <person name="Teng W.K."/>
            <person name="Zhao L."/>
            <person name="Hu C.X."/>
            <person name="Zhou Y.K."/>
            <person name="Han B.P."/>
            <person name="Song L.R."/>
            <person name="Shu W.S."/>
        </authorList>
    </citation>
    <scope>NUCLEOTIDE SEQUENCE [LARGE SCALE GENOMIC DNA]</scope>
    <source>
        <strain evidence="7 8">FACHB-288</strain>
    </source>
</reference>
<evidence type="ECO:0000256" key="5">
    <source>
        <dbReference type="SAM" id="SignalP"/>
    </source>
</evidence>